<dbReference type="EMBL" id="AP017928">
    <property type="protein sequence ID" value="BBA36658.1"/>
    <property type="molecule type" value="Genomic_DNA"/>
</dbReference>
<dbReference type="OrthoDB" id="238106at2"/>
<evidence type="ECO:0008006" key="4">
    <source>
        <dbReference type="Google" id="ProtNLM"/>
    </source>
</evidence>
<keyword evidence="3" id="KW-1185">Reference proteome</keyword>
<dbReference type="Proteomes" id="UP000266313">
    <property type="component" value="Chromosome"/>
</dbReference>
<dbReference type="InterPro" id="IPR009599">
    <property type="entry name" value="DUF1207"/>
</dbReference>
<protein>
    <recommendedName>
        <fullName evidence="4">DUF1207 domain-containing protein</fullName>
    </recommendedName>
</protein>
<dbReference type="KEGG" id="mmai:sS8_4734"/>
<reference evidence="2 3" key="1">
    <citation type="submission" date="2016-12" db="EMBL/GenBank/DDBJ databases">
        <title>Genome sequencing of Methylocaldum marinum.</title>
        <authorList>
            <person name="Takeuchi M."/>
            <person name="Kamagata Y."/>
            <person name="Hiraoka S."/>
            <person name="Oshima K."/>
            <person name="Hattori M."/>
            <person name="Iwasaki W."/>
        </authorList>
    </citation>
    <scope>NUCLEOTIDE SEQUENCE [LARGE SCALE GENOMIC DNA]</scope>
    <source>
        <strain evidence="2 3">S8</strain>
    </source>
</reference>
<feature type="signal peptide" evidence="1">
    <location>
        <begin position="1"/>
        <end position="21"/>
    </location>
</feature>
<keyword evidence="1" id="KW-0732">Signal</keyword>
<feature type="chain" id="PRO_5013010126" description="DUF1207 domain-containing protein" evidence="1">
    <location>
        <begin position="22"/>
        <end position="366"/>
    </location>
</feature>
<evidence type="ECO:0000256" key="1">
    <source>
        <dbReference type="SAM" id="SignalP"/>
    </source>
</evidence>
<name>A0A250KYA4_9GAMM</name>
<dbReference type="AlphaFoldDB" id="A0A250KYA4"/>
<dbReference type="Pfam" id="PF06727">
    <property type="entry name" value="DUF1207"/>
    <property type="match status" value="1"/>
</dbReference>
<sequence>MRFHYGLVLSFLFFISSVSYSAGPRDDRFLEGYVSAMLDMRFGLRNVIANVENGRLVLDPAQLKGQDPQTVADVLSTVEGLQVVVGKPGDRTIPTRERHAGTHAASASEKLTRYTGWLPPTKAFDALIADPKWPRFSASIQFYQSDEELNTVGSANFGATLPFYGWEGLGAIWQVGLQASVFSIFNLNASSTDLVNSDFFVALPLSVRSGPFSAQTRIFHQSSHLGDEYLLRNRVNRINLSFEGFDLLLSWNFGDVLRVYGGGGGLFRTDPGTLKPWFTQGGFELTSPYPLWTELLYPVAALDVQAAEGTDWNPGYSARAGVEFRSAWLEGRRLQWLFEYFNGRSPNGQFFERHIEYFGTGLHFYF</sequence>
<organism evidence="2 3">
    <name type="scientific">Methylocaldum marinum</name>
    <dbReference type="NCBI Taxonomy" id="1432792"/>
    <lineage>
        <taxon>Bacteria</taxon>
        <taxon>Pseudomonadati</taxon>
        <taxon>Pseudomonadota</taxon>
        <taxon>Gammaproteobacteria</taxon>
        <taxon>Methylococcales</taxon>
        <taxon>Methylococcaceae</taxon>
        <taxon>Methylocaldum</taxon>
    </lineage>
</organism>
<gene>
    <name evidence="2" type="ORF">sS8_4734</name>
</gene>
<proteinExistence type="predicted"/>
<evidence type="ECO:0000313" key="3">
    <source>
        <dbReference type="Proteomes" id="UP000266313"/>
    </source>
</evidence>
<evidence type="ECO:0000313" key="2">
    <source>
        <dbReference type="EMBL" id="BBA36658.1"/>
    </source>
</evidence>
<dbReference type="RefSeq" id="WP_119631795.1">
    <property type="nucleotide sequence ID" value="NZ_AP017928.1"/>
</dbReference>
<accession>A0A250KYA4</accession>